<protein>
    <recommendedName>
        <fullName evidence="17">CFEM domain-containing protein</fullName>
    </recommendedName>
</protein>
<keyword evidence="13" id="KW-0325">Glycoprotein</keyword>
<evidence type="ECO:0000259" key="17">
    <source>
        <dbReference type="PROSITE" id="PS52012"/>
    </source>
</evidence>
<comment type="subcellular location">
    <subcellularLocation>
        <location evidence="1">Cell membrane</location>
        <topology evidence="1">Lipid-anchor</topology>
        <topology evidence="1">GPI-anchor</topology>
    </subcellularLocation>
    <subcellularLocation>
        <location evidence="2">Secreted</location>
    </subcellularLocation>
</comment>
<evidence type="ECO:0000256" key="9">
    <source>
        <dbReference type="ARBA" id="ARBA00022729"/>
    </source>
</evidence>
<gene>
    <name evidence="18" type="ORF">BFJ69_g16416</name>
</gene>
<comment type="caution">
    <text evidence="15">Lacks conserved residue(s) required for the propagation of feature annotation.</text>
</comment>
<keyword evidence="9 16" id="KW-0732">Signal</keyword>
<dbReference type="Pfam" id="PF05730">
    <property type="entry name" value="CFEM"/>
    <property type="match status" value="1"/>
</dbReference>
<evidence type="ECO:0000313" key="18">
    <source>
        <dbReference type="EMBL" id="RKK65289.1"/>
    </source>
</evidence>
<accession>A0A420MB98</accession>
<keyword evidence="6 15" id="KW-0349">Heme</keyword>
<comment type="caution">
    <text evidence="18">The sequence shown here is derived from an EMBL/GenBank/DDBJ whole genome shotgun (WGS) entry which is preliminary data.</text>
</comment>
<keyword evidence="14" id="KW-0449">Lipoprotein</keyword>
<keyword evidence="8 15" id="KW-0479">Metal-binding</keyword>
<evidence type="ECO:0000256" key="15">
    <source>
        <dbReference type="PROSITE-ProRule" id="PRU01356"/>
    </source>
</evidence>
<dbReference type="VEuPathDB" id="FungiDB:FOMG_13195"/>
<dbReference type="Proteomes" id="UP000285084">
    <property type="component" value="Unassembled WGS sequence"/>
</dbReference>
<organism evidence="18 19">
    <name type="scientific">Fusarium oxysporum</name>
    <name type="common">Fusarium vascular wilt</name>
    <dbReference type="NCBI Taxonomy" id="5507"/>
    <lineage>
        <taxon>Eukaryota</taxon>
        <taxon>Fungi</taxon>
        <taxon>Dikarya</taxon>
        <taxon>Ascomycota</taxon>
        <taxon>Pezizomycotina</taxon>
        <taxon>Sordariomycetes</taxon>
        <taxon>Hypocreomycetidae</taxon>
        <taxon>Hypocreales</taxon>
        <taxon>Nectriaceae</taxon>
        <taxon>Fusarium</taxon>
        <taxon>Fusarium oxysporum species complex</taxon>
    </lineage>
</organism>
<evidence type="ECO:0000256" key="12">
    <source>
        <dbReference type="ARBA" id="ARBA00023157"/>
    </source>
</evidence>
<reference evidence="18 19" key="1">
    <citation type="journal article" date="2018" name="Sci. Rep.">
        <title>Characterisation of pathogen-specific regions and novel effector candidates in Fusarium oxysporum f. sp. cepae.</title>
        <authorList>
            <person name="Armitage A.D."/>
            <person name="Taylor A."/>
            <person name="Sobczyk M.K."/>
            <person name="Baxter L."/>
            <person name="Greenfield B.P."/>
            <person name="Bates H.J."/>
            <person name="Wilson F."/>
            <person name="Jackson A.C."/>
            <person name="Ott S."/>
            <person name="Harrison R.J."/>
            <person name="Clarkson J.P."/>
        </authorList>
    </citation>
    <scope>NUCLEOTIDE SEQUENCE [LARGE SCALE GENOMIC DNA]</scope>
    <source>
        <strain evidence="18 19">Fo_A13</strain>
    </source>
</reference>
<proteinExistence type="inferred from homology"/>
<comment type="similarity">
    <text evidence="3">Belongs to the RBT5 family.</text>
</comment>
<dbReference type="PANTHER" id="PTHR37928">
    <property type="entry name" value="CFEM DOMAIN PROTEIN (AFU_ORTHOLOGUE AFUA_6G14090)"/>
    <property type="match status" value="1"/>
</dbReference>
<evidence type="ECO:0000256" key="4">
    <source>
        <dbReference type="ARBA" id="ARBA00022475"/>
    </source>
</evidence>
<evidence type="ECO:0000256" key="11">
    <source>
        <dbReference type="ARBA" id="ARBA00023136"/>
    </source>
</evidence>
<evidence type="ECO:0000256" key="16">
    <source>
        <dbReference type="SAM" id="SignalP"/>
    </source>
</evidence>
<dbReference type="PANTHER" id="PTHR37928:SF2">
    <property type="entry name" value="GPI ANCHORED CFEM DOMAIN PROTEIN (AFU_ORTHOLOGUE AFUA_6G10580)"/>
    <property type="match status" value="1"/>
</dbReference>
<dbReference type="InterPro" id="IPR008427">
    <property type="entry name" value="Extracellular_membr_CFEM_dom"/>
</dbReference>
<feature type="binding site" description="axial binding residue" evidence="15">
    <location>
        <position position="45"/>
    </location>
    <ligand>
        <name>heme</name>
        <dbReference type="ChEBI" id="CHEBI:30413"/>
    </ligand>
    <ligandPart>
        <name>Fe</name>
        <dbReference type="ChEBI" id="CHEBI:18248"/>
    </ligandPart>
</feature>
<evidence type="ECO:0000256" key="8">
    <source>
        <dbReference type="ARBA" id="ARBA00022723"/>
    </source>
</evidence>
<feature type="disulfide bond" evidence="15">
    <location>
        <begin position="50"/>
        <end position="83"/>
    </location>
</feature>
<sequence>MKVSYCFFVAVLISAPALAQDSISPCVLGCITDAASSAGCTGVTDLDCVCANTDFQTVAATCLQAKCTADEQAAALSLQKQMCASAGATNGPAPTNLPGQPSSTTASALQVTTQAATGSSIVPIPTTLITTTDSAGNVFTVTGEVLVSGNSSTTVPCRTVITTNAAGVTVTSTETGSSVVFTYRATRTKLKVTGRNCVRDGIVEFNGVTIDSHFYCRGRNAEFVKCGSSISRAVRHLDDDLSST</sequence>
<name>A0A420MB98_FUSOX</name>
<keyword evidence="10 15" id="KW-0408">Iron</keyword>
<keyword evidence="12 15" id="KW-1015">Disulfide bond</keyword>
<evidence type="ECO:0000313" key="19">
    <source>
        <dbReference type="Proteomes" id="UP000285084"/>
    </source>
</evidence>
<dbReference type="AlphaFoldDB" id="A0A420MB98"/>
<dbReference type="GO" id="GO:0098552">
    <property type="term" value="C:side of membrane"/>
    <property type="evidence" value="ECO:0007669"/>
    <property type="project" value="UniProtKB-KW"/>
</dbReference>
<dbReference type="SMART" id="SM00747">
    <property type="entry name" value="CFEM"/>
    <property type="match status" value="1"/>
</dbReference>
<evidence type="ECO:0000256" key="6">
    <source>
        <dbReference type="ARBA" id="ARBA00022617"/>
    </source>
</evidence>
<feature type="domain" description="CFEM" evidence="17">
    <location>
        <begin position="1"/>
        <end position="112"/>
    </location>
</feature>
<feature type="chain" id="PRO_5019010667" description="CFEM domain-containing protein" evidence="16">
    <location>
        <begin position="20"/>
        <end position="244"/>
    </location>
</feature>
<keyword evidence="11" id="KW-0472">Membrane</keyword>
<evidence type="ECO:0000256" key="7">
    <source>
        <dbReference type="ARBA" id="ARBA00022622"/>
    </source>
</evidence>
<dbReference type="InterPro" id="IPR051735">
    <property type="entry name" value="CFEM_domain"/>
</dbReference>
<evidence type="ECO:0000256" key="3">
    <source>
        <dbReference type="ARBA" id="ARBA00010031"/>
    </source>
</evidence>
<evidence type="ECO:0000256" key="5">
    <source>
        <dbReference type="ARBA" id="ARBA00022525"/>
    </source>
</evidence>
<evidence type="ECO:0000256" key="2">
    <source>
        <dbReference type="ARBA" id="ARBA00004613"/>
    </source>
</evidence>
<dbReference type="GO" id="GO:0005886">
    <property type="term" value="C:plasma membrane"/>
    <property type="evidence" value="ECO:0007669"/>
    <property type="project" value="UniProtKB-SubCell"/>
</dbReference>
<evidence type="ECO:0000256" key="1">
    <source>
        <dbReference type="ARBA" id="ARBA00004609"/>
    </source>
</evidence>
<keyword evidence="7" id="KW-0336">GPI-anchor</keyword>
<keyword evidence="5" id="KW-0964">Secreted</keyword>
<dbReference type="GO" id="GO:0005576">
    <property type="term" value="C:extracellular region"/>
    <property type="evidence" value="ECO:0007669"/>
    <property type="project" value="UniProtKB-SubCell"/>
</dbReference>
<feature type="signal peptide" evidence="16">
    <location>
        <begin position="1"/>
        <end position="19"/>
    </location>
</feature>
<evidence type="ECO:0000256" key="13">
    <source>
        <dbReference type="ARBA" id="ARBA00023180"/>
    </source>
</evidence>
<dbReference type="GO" id="GO:0046872">
    <property type="term" value="F:metal ion binding"/>
    <property type="evidence" value="ECO:0007669"/>
    <property type="project" value="UniProtKB-UniRule"/>
</dbReference>
<evidence type="ECO:0000256" key="10">
    <source>
        <dbReference type="ARBA" id="ARBA00023004"/>
    </source>
</evidence>
<dbReference type="PROSITE" id="PS52012">
    <property type="entry name" value="CFEM"/>
    <property type="match status" value="1"/>
</dbReference>
<keyword evidence="4" id="KW-1003">Cell membrane</keyword>
<evidence type="ECO:0000256" key="14">
    <source>
        <dbReference type="ARBA" id="ARBA00023288"/>
    </source>
</evidence>
<dbReference type="EMBL" id="MRCX01000448">
    <property type="protein sequence ID" value="RKK65289.1"/>
    <property type="molecule type" value="Genomic_DNA"/>
</dbReference>